<dbReference type="ExpressionAtlas" id="C6TBA6">
    <property type="expression patterns" value="baseline and differential"/>
</dbReference>
<evidence type="ECO:0000256" key="1">
    <source>
        <dbReference type="SAM" id="MobiDB-lite"/>
    </source>
</evidence>
<feature type="region of interest" description="Disordered" evidence="1">
    <location>
        <begin position="1"/>
        <end position="45"/>
    </location>
</feature>
<feature type="compositionally biased region" description="Low complexity" evidence="1">
    <location>
        <begin position="10"/>
        <end position="33"/>
    </location>
</feature>
<organism evidence="2">
    <name type="scientific">Glycine max</name>
    <name type="common">Soybean</name>
    <name type="synonym">Glycine hispida</name>
    <dbReference type="NCBI Taxonomy" id="3847"/>
    <lineage>
        <taxon>Eukaryota</taxon>
        <taxon>Viridiplantae</taxon>
        <taxon>Streptophyta</taxon>
        <taxon>Embryophyta</taxon>
        <taxon>Tracheophyta</taxon>
        <taxon>Spermatophyta</taxon>
        <taxon>Magnoliopsida</taxon>
        <taxon>eudicotyledons</taxon>
        <taxon>Gunneridae</taxon>
        <taxon>Pentapetalae</taxon>
        <taxon>rosids</taxon>
        <taxon>fabids</taxon>
        <taxon>Fabales</taxon>
        <taxon>Fabaceae</taxon>
        <taxon>Papilionoideae</taxon>
        <taxon>50 kb inversion clade</taxon>
        <taxon>NPAAA clade</taxon>
        <taxon>indigoferoid/millettioid clade</taxon>
        <taxon>Phaseoleae</taxon>
        <taxon>Glycine</taxon>
        <taxon>Glycine subgen. Soja</taxon>
    </lineage>
</organism>
<proteinExistence type="evidence at transcript level"/>
<accession>C6TBA6</accession>
<name>C6TBA6_SOYBN</name>
<dbReference type="EMBL" id="BT094808">
    <property type="protein sequence ID" value="ACU19108.1"/>
    <property type="molecule type" value="mRNA"/>
</dbReference>
<feature type="compositionally biased region" description="Polar residues" evidence="1">
    <location>
        <begin position="34"/>
        <end position="45"/>
    </location>
</feature>
<protein>
    <submittedName>
        <fullName evidence="2">Uncharacterized protein</fullName>
    </submittedName>
</protein>
<reference evidence="2" key="1">
    <citation type="submission" date="2009-08" db="EMBL/GenBank/DDBJ databases">
        <authorList>
            <person name="Cheung F."/>
            <person name="Xiao Y."/>
            <person name="Chan A."/>
            <person name="Moskal W."/>
            <person name="Town C.D."/>
        </authorList>
    </citation>
    <scope>NUCLEOTIDE SEQUENCE</scope>
</reference>
<sequence>MANGSNDKGSSTTNNNNSSIIPNPSSASASSSSFVPNNPRPTANHTVQLFSGTVESFNNYENGSQDFSHATIKSSRIGNSFNNLGSGLQTFRGAEIRCVDKSRSKRVAFSLPPCWKPDRAAHSGTVNSFNNNGSGSQTFDGFKFN</sequence>
<evidence type="ECO:0000313" key="2">
    <source>
        <dbReference type="EMBL" id="ACU19108.1"/>
    </source>
</evidence>
<dbReference type="AlphaFoldDB" id="C6TBA6"/>